<dbReference type="InterPro" id="IPR001882">
    <property type="entry name" value="Biotin_BS"/>
</dbReference>
<sequence>MKKFNIKVNGNSYEVEVEEVGGSTSTTTPISKPVIKPVPNPTPTPIVEKQVMPKTANASGEEVTSPMPGKILRVIKGEGSNVKAGEVVLILEAMKMENEITAGADGKITQMAVSEGATVQSGERLFILS</sequence>
<feature type="region of interest" description="Disordered" evidence="2">
    <location>
        <begin position="20"/>
        <end position="46"/>
    </location>
</feature>
<dbReference type="SUPFAM" id="SSF51230">
    <property type="entry name" value="Single hybrid motif"/>
    <property type="match status" value="1"/>
</dbReference>
<dbReference type="AlphaFoldDB" id="A0A1W1VJV8"/>
<gene>
    <name evidence="4" type="ORF">SAMN00017405_0045</name>
</gene>
<dbReference type="InterPro" id="IPR050709">
    <property type="entry name" value="Biotin_Carboxyl_Carrier/Decarb"/>
</dbReference>
<dbReference type="PANTHER" id="PTHR45266">
    <property type="entry name" value="OXALOACETATE DECARBOXYLASE ALPHA CHAIN"/>
    <property type="match status" value="1"/>
</dbReference>
<evidence type="ECO:0000259" key="3">
    <source>
        <dbReference type="PROSITE" id="PS50968"/>
    </source>
</evidence>
<dbReference type="FunFam" id="2.40.50.100:FF:000003">
    <property type="entry name" value="Acetyl-CoA carboxylase biotin carboxyl carrier protein"/>
    <property type="match status" value="1"/>
</dbReference>
<keyword evidence="5" id="KW-1185">Reference proteome</keyword>
<dbReference type="PANTHER" id="PTHR45266:SF3">
    <property type="entry name" value="OXALOACETATE DECARBOXYLASE ALPHA CHAIN"/>
    <property type="match status" value="1"/>
</dbReference>
<organism evidence="4 5">
    <name type="scientific">Desulfonispora thiosulfatigenes DSM 11270</name>
    <dbReference type="NCBI Taxonomy" id="656914"/>
    <lineage>
        <taxon>Bacteria</taxon>
        <taxon>Bacillati</taxon>
        <taxon>Bacillota</taxon>
        <taxon>Clostridia</taxon>
        <taxon>Eubacteriales</taxon>
        <taxon>Peptococcaceae</taxon>
        <taxon>Desulfonispora</taxon>
    </lineage>
</organism>
<dbReference type="RefSeq" id="WP_084053844.1">
    <property type="nucleotide sequence ID" value="NZ_FWWT01000022.1"/>
</dbReference>
<dbReference type="InterPro" id="IPR011053">
    <property type="entry name" value="Single_hybrid_motif"/>
</dbReference>
<name>A0A1W1VJV8_DESTI</name>
<keyword evidence="1" id="KW-0092">Biotin</keyword>
<evidence type="ECO:0000313" key="5">
    <source>
        <dbReference type="Proteomes" id="UP000192731"/>
    </source>
</evidence>
<dbReference type="STRING" id="656914.SAMN00017405_0045"/>
<dbReference type="OrthoDB" id="9812676at2"/>
<feature type="domain" description="Lipoyl-binding" evidence="3">
    <location>
        <begin position="53"/>
        <end position="129"/>
    </location>
</feature>
<dbReference type="EMBL" id="FWWT01000022">
    <property type="protein sequence ID" value="SMB93510.1"/>
    <property type="molecule type" value="Genomic_DNA"/>
</dbReference>
<dbReference type="Gene3D" id="2.40.50.100">
    <property type="match status" value="1"/>
</dbReference>
<dbReference type="Proteomes" id="UP000192731">
    <property type="component" value="Unassembled WGS sequence"/>
</dbReference>
<dbReference type="CDD" id="cd06850">
    <property type="entry name" value="biotinyl_domain"/>
    <property type="match status" value="1"/>
</dbReference>
<evidence type="ECO:0000313" key="4">
    <source>
        <dbReference type="EMBL" id="SMB93510.1"/>
    </source>
</evidence>
<accession>A0A1W1VJV8</accession>
<dbReference type="PROSITE" id="PS00188">
    <property type="entry name" value="BIOTIN"/>
    <property type="match status" value="1"/>
</dbReference>
<dbReference type="InterPro" id="IPR000089">
    <property type="entry name" value="Biotin_lipoyl"/>
</dbReference>
<protein>
    <submittedName>
        <fullName evidence="4">Biotin-requiring enzyme</fullName>
    </submittedName>
</protein>
<proteinExistence type="predicted"/>
<dbReference type="Pfam" id="PF00364">
    <property type="entry name" value="Biotin_lipoyl"/>
    <property type="match status" value="1"/>
</dbReference>
<reference evidence="4 5" key="1">
    <citation type="submission" date="2017-04" db="EMBL/GenBank/DDBJ databases">
        <authorList>
            <person name="Afonso C.L."/>
            <person name="Miller P.J."/>
            <person name="Scott M.A."/>
            <person name="Spackman E."/>
            <person name="Goraichik I."/>
            <person name="Dimitrov K.M."/>
            <person name="Suarez D.L."/>
            <person name="Swayne D.E."/>
        </authorList>
    </citation>
    <scope>NUCLEOTIDE SEQUENCE [LARGE SCALE GENOMIC DNA]</scope>
    <source>
        <strain evidence="4 5">DSM 11270</strain>
    </source>
</reference>
<evidence type="ECO:0000256" key="1">
    <source>
        <dbReference type="ARBA" id="ARBA00023267"/>
    </source>
</evidence>
<dbReference type="PROSITE" id="PS50968">
    <property type="entry name" value="BIOTINYL_LIPOYL"/>
    <property type="match status" value="1"/>
</dbReference>
<evidence type="ECO:0000256" key="2">
    <source>
        <dbReference type="SAM" id="MobiDB-lite"/>
    </source>
</evidence>